<keyword evidence="2" id="KW-0418">Kinase</keyword>
<dbReference type="AlphaFoldDB" id="A0A061GTZ8"/>
<organism evidence="2 3">
    <name type="scientific">Theobroma cacao</name>
    <name type="common">Cacao</name>
    <name type="synonym">Cocoa</name>
    <dbReference type="NCBI Taxonomy" id="3641"/>
    <lineage>
        <taxon>Eukaryota</taxon>
        <taxon>Viridiplantae</taxon>
        <taxon>Streptophyta</taxon>
        <taxon>Embryophyta</taxon>
        <taxon>Tracheophyta</taxon>
        <taxon>Spermatophyta</taxon>
        <taxon>Magnoliopsida</taxon>
        <taxon>eudicotyledons</taxon>
        <taxon>Gunneridae</taxon>
        <taxon>Pentapetalae</taxon>
        <taxon>rosids</taxon>
        <taxon>malvids</taxon>
        <taxon>Malvales</taxon>
        <taxon>Malvaceae</taxon>
        <taxon>Byttnerioideae</taxon>
        <taxon>Theobroma</taxon>
    </lineage>
</organism>
<protein>
    <submittedName>
        <fullName evidence="2">Cysteine-rich RLK (RECEPTOR-like protein kinase) 8</fullName>
    </submittedName>
</protein>
<reference evidence="2 3" key="1">
    <citation type="journal article" date="2013" name="Genome Biol.">
        <title>The genome sequence of the most widely cultivated cacao type and its use to identify candidate genes regulating pod color.</title>
        <authorList>
            <person name="Motamayor J.C."/>
            <person name="Mockaitis K."/>
            <person name="Schmutz J."/>
            <person name="Haiminen N."/>
            <person name="Iii D.L."/>
            <person name="Cornejo O."/>
            <person name="Findley S.D."/>
            <person name="Zheng P."/>
            <person name="Utro F."/>
            <person name="Royaert S."/>
            <person name="Saski C."/>
            <person name="Jenkins J."/>
            <person name="Podicheti R."/>
            <person name="Zhao M."/>
            <person name="Scheffler B.E."/>
            <person name="Stack J.C."/>
            <person name="Feltus F.A."/>
            <person name="Mustiga G.M."/>
            <person name="Amores F."/>
            <person name="Phillips W."/>
            <person name="Marelli J.P."/>
            <person name="May G.D."/>
            <person name="Shapiro H."/>
            <person name="Ma J."/>
            <person name="Bustamante C.D."/>
            <person name="Schnell R.J."/>
            <person name="Main D."/>
            <person name="Gilbert D."/>
            <person name="Parida L."/>
            <person name="Kuhn D.N."/>
        </authorList>
    </citation>
    <scope>NUCLEOTIDE SEQUENCE [LARGE SCALE GENOMIC DNA]</scope>
    <source>
        <strain evidence="3">cv. Matina 1-6</strain>
    </source>
</reference>
<dbReference type="HOGENOM" id="CLU_1181947_0_0_1"/>
<dbReference type="EMBL" id="CM001887">
    <property type="protein sequence ID" value="EOY32888.1"/>
    <property type="molecule type" value="Genomic_DNA"/>
</dbReference>
<dbReference type="PANTHER" id="PTHR11439:SF467">
    <property type="entry name" value="INTEGRASE CATALYTIC DOMAIN-CONTAINING PROTEIN"/>
    <property type="match status" value="1"/>
</dbReference>
<dbReference type="InParanoid" id="A0A061GTZ8"/>
<sequence>MPFTSPFTIRSSLYSFVASLDSVSIPKSVHEALSHLGWRAAMVEEMVALDVARPKAYLVAKGYAQTNGVDYSDTFSPMTKLTSQPPGFVAQGEYGKVCHFLKSLYGLKQSPRAWFGRFSEAVQEFGMKKNADCAGSKSDRRSTTGCCVFIGGNPVSWKSRKQNVVSRSSAESKYRAMAQTVSEVVWMYQLLSEVGLKCSLPAKLWCDNQAAPHIASNPVFHEQTKHIEIDLSFCL</sequence>
<evidence type="ECO:0000313" key="3">
    <source>
        <dbReference type="Proteomes" id="UP000026915"/>
    </source>
</evidence>
<dbReference type="Proteomes" id="UP000026915">
    <property type="component" value="Chromosome 9"/>
</dbReference>
<feature type="domain" description="Reverse transcriptase Ty1/copia-type" evidence="1">
    <location>
        <begin position="83"/>
        <end position="131"/>
    </location>
</feature>
<dbReference type="Gramene" id="EOY32888">
    <property type="protein sequence ID" value="EOY32888"/>
    <property type="gene ID" value="TCM_040906"/>
</dbReference>
<dbReference type="OMA" id="ESKYRAM"/>
<dbReference type="InterPro" id="IPR013103">
    <property type="entry name" value="RVT_2"/>
</dbReference>
<evidence type="ECO:0000313" key="2">
    <source>
        <dbReference type="EMBL" id="EOY32888.1"/>
    </source>
</evidence>
<dbReference type="InterPro" id="IPR043502">
    <property type="entry name" value="DNA/RNA_pol_sf"/>
</dbReference>
<evidence type="ECO:0000259" key="1">
    <source>
        <dbReference type="Pfam" id="PF07727"/>
    </source>
</evidence>
<dbReference type="eggNOG" id="KOG0017">
    <property type="taxonomic scope" value="Eukaryota"/>
</dbReference>
<dbReference type="CDD" id="cd09272">
    <property type="entry name" value="RNase_HI_RT_Ty1"/>
    <property type="match status" value="1"/>
</dbReference>
<accession>A0A061GTZ8</accession>
<dbReference type="SUPFAM" id="SSF56672">
    <property type="entry name" value="DNA/RNA polymerases"/>
    <property type="match status" value="1"/>
</dbReference>
<dbReference type="Pfam" id="PF07727">
    <property type="entry name" value="RVT_2"/>
    <property type="match status" value="1"/>
</dbReference>
<name>A0A061GTZ8_THECC</name>
<proteinExistence type="predicted"/>
<keyword evidence="3" id="KW-1185">Reference proteome</keyword>
<keyword evidence="2" id="KW-0808">Transferase</keyword>
<gene>
    <name evidence="2" type="ORF">TCM_040906</name>
</gene>
<dbReference type="STRING" id="3641.A0A061GTZ8"/>
<dbReference type="GO" id="GO:0016301">
    <property type="term" value="F:kinase activity"/>
    <property type="evidence" value="ECO:0007669"/>
    <property type="project" value="UniProtKB-KW"/>
</dbReference>
<dbReference type="PANTHER" id="PTHR11439">
    <property type="entry name" value="GAG-POL-RELATED RETROTRANSPOSON"/>
    <property type="match status" value="1"/>
</dbReference>